<accession>A0ACC0DQ15</accession>
<organism evidence="1 2">
    <name type="scientific">Puccinia striiformis f. sp. tritici</name>
    <dbReference type="NCBI Taxonomy" id="168172"/>
    <lineage>
        <taxon>Eukaryota</taxon>
        <taxon>Fungi</taxon>
        <taxon>Dikarya</taxon>
        <taxon>Basidiomycota</taxon>
        <taxon>Pucciniomycotina</taxon>
        <taxon>Pucciniomycetes</taxon>
        <taxon>Pucciniales</taxon>
        <taxon>Pucciniaceae</taxon>
        <taxon>Puccinia</taxon>
    </lineage>
</organism>
<evidence type="ECO:0000313" key="1">
    <source>
        <dbReference type="EMBL" id="KAI7935640.1"/>
    </source>
</evidence>
<keyword evidence="2" id="KW-1185">Reference proteome</keyword>
<proteinExistence type="predicted"/>
<comment type="caution">
    <text evidence="1">The sequence shown here is derived from an EMBL/GenBank/DDBJ whole genome shotgun (WGS) entry which is preliminary data.</text>
</comment>
<name>A0ACC0DQ15_9BASI</name>
<reference evidence="1 2" key="3">
    <citation type="journal article" date="2022" name="Microbiol. Spectr.">
        <title>Folding features and dynamics of 3D genome architecture in plant fungal pathogens.</title>
        <authorList>
            <person name="Xia C."/>
        </authorList>
    </citation>
    <scope>NUCLEOTIDE SEQUENCE [LARGE SCALE GENOMIC DNA]</scope>
    <source>
        <strain evidence="1 2">93-210</strain>
    </source>
</reference>
<dbReference type="EMBL" id="CM045882">
    <property type="protein sequence ID" value="KAI7935640.1"/>
    <property type="molecule type" value="Genomic_DNA"/>
</dbReference>
<evidence type="ECO:0000313" key="2">
    <source>
        <dbReference type="Proteomes" id="UP001060170"/>
    </source>
</evidence>
<protein>
    <submittedName>
        <fullName evidence="1">Uncharacterized protein</fullName>
    </submittedName>
</protein>
<reference evidence="2" key="2">
    <citation type="journal article" date="2018" name="Mol. Plant Microbe Interact.">
        <title>Genome sequence resources for the wheat stripe rust pathogen (Puccinia striiformis f. sp. tritici) and the barley stripe rust pathogen (Puccinia striiformis f. sp. hordei).</title>
        <authorList>
            <person name="Xia C."/>
            <person name="Wang M."/>
            <person name="Yin C."/>
            <person name="Cornejo O.E."/>
            <person name="Hulbert S.H."/>
            <person name="Chen X."/>
        </authorList>
    </citation>
    <scope>NUCLEOTIDE SEQUENCE [LARGE SCALE GENOMIC DNA]</scope>
    <source>
        <strain evidence="2">93-210</strain>
    </source>
</reference>
<reference evidence="2" key="1">
    <citation type="journal article" date="2018" name="BMC Genomics">
        <title>Genomic insights into host adaptation between the wheat stripe rust pathogen (Puccinia striiformis f. sp. tritici) and the barley stripe rust pathogen (Puccinia striiformis f. sp. hordei).</title>
        <authorList>
            <person name="Xia C."/>
            <person name="Wang M."/>
            <person name="Yin C."/>
            <person name="Cornejo O.E."/>
            <person name="Hulbert S.H."/>
            <person name="Chen X."/>
        </authorList>
    </citation>
    <scope>NUCLEOTIDE SEQUENCE [LARGE SCALE GENOMIC DNA]</scope>
    <source>
        <strain evidence="2">93-210</strain>
    </source>
</reference>
<dbReference type="Proteomes" id="UP001060170">
    <property type="component" value="Chromosome 18"/>
</dbReference>
<sequence length="389" mass="42997">MPPRSRPAIVEVFHGSFDPGFTGRRTGIVPPLQIRKTPNGMENQALPSRTTATSAKVRINNNGLNENELERIVQQNTMKLVYLDGVSPPLNVSWDENGVEDFKAYVSKANEQTANWVAIQRKKLQTQSQTLFHAIEHDENASELEVGHHHHSSPPESLQDKELDHEKAKDVTNVYGRGEVVDVIRIPKEPTLSFSIAQPKRSVSKAKSKKATLQPRPVDPNTPPHPEAGCDSKTLPNAVVQVYMEKREEQQMVVCTHAMMESIIDNSATDLGAFQVQTLFGEPDFVSSGVLAISCGESKPLESSEDNSLMFVVVASTVSAMIHKTTYVIGNGGMFMIPRVYISLGVRSLIIFLTPSLASGEYIGNDYSITNIGKERAKLTFFTLNLKKR</sequence>
<gene>
    <name evidence="1" type="ORF">MJO28_016511</name>
</gene>